<dbReference type="InterPro" id="IPR011701">
    <property type="entry name" value="MFS"/>
</dbReference>
<gene>
    <name evidence="3" type="ORF">LXN57_23275</name>
</gene>
<keyword evidence="2" id="KW-0472">Membrane</keyword>
<feature type="transmembrane region" description="Helical" evidence="2">
    <location>
        <begin position="367"/>
        <end position="385"/>
    </location>
</feature>
<accession>A0ABT0Y390</accession>
<dbReference type="EMBL" id="JAMQOL010000032">
    <property type="protein sequence ID" value="MCM4080506.1"/>
    <property type="molecule type" value="Genomic_DNA"/>
</dbReference>
<dbReference type="Proteomes" id="UP001523216">
    <property type="component" value="Unassembled WGS sequence"/>
</dbReference>
<keyword evidence="4" id="KW-1185">Reference proteome</keyword>
<dbReference type="SUPFAM" id="SSF103473">
    <property type="entry name" value="MFS general substrate transporter"/>
    <property type="match status" value="1"/>
</dbReference>
<feature type="transmembrane region" description="Helical" evidence="2">
    <location>
        <begin position="58"/>
        <end position="76"/>
    </location>
</feature>
<evidence type="ECO:0000256" key="1">
    <source>
        <dbReference type="SAM" id="MobiDB-lite"/>
    </source>
</evidence>
<evidence type="ECO:0000313" key="4">
    <source>
        <dbReference type="Proteomes" id="UP001523216"/>
    </source>
</evidence>
<dbReference type="RefSeq" id="WP_251800295.1">
    <property type="nucleotide sequence ID" value="NZ_JAMQOL010000032.1"/>
</dbReference>
<sequence>MRACSEAVPLYPVYALLFADTGLSTAQVSSLFAIWSVVAFVAEVPSGALADAWSRKRLYALGELLTAAGYLLWILWPSYPGFALGFVLWGLGGSLASGSLEALVYDDLAASGSEADYARVAGRGGTIAILAMLAATLVATPAWQWGGYALVGALSVAIKTAGALLALRLPENRSRPDSSPSSSSDPSSSDPSSSDPSSSDPSSSEDEAASYWATLKGGVREAFGSRLVARATLVAALVPGFTALDEYLPLLSQEKGASTAAVPLLYAVTALAMAAGSALASRPFPLLVTLPLAAALLAVGALVPHLAGMVAVSAAFGLLEYSIIRSETRLQDTITGPARTTVLSVAGFGGEVFAVLLYATFALPLEMPLLFALCAVPLLLTALIARR</sequence>
<evidence type="ECO:0000313" key="3">
    <source>
        <dbReference type="EMBL" id="MCM4080506.1"/>
    </source>
</evidence>
<feature type="transmembrane region" description="Helical" evidence="2">
    <location>
        <begin position="117"/>
        <end position="139"/>
    </location>
</feature>
<dbReference type="PANTHER" id="PTHR23530">
    <property type="entry name" value="TRANSPORT PROTEIN-RELATED"/>
    <property type="match status" value="1"/>
</dbReference>
<feature type="transmembrane region" description="Helical" evidence="2">
    <location>
        <begin position="260"/>
        <end position="280"/>
    </location>
</feature>
<keyword evidence="2" id="KW-0812">Transmembrane</keyword>
<feature type="transmembrane region" description="Helical" evidence="2">
    <location>
        <begin position="292"/>
        <end position="319"/>
    </location>
</feature>
<feature type="transmembrane region" description="Helical" evidence="2">
    <location>
        <begin position="82"/>
        <end position="105"/>
    </location>
</feature>
<proteinExistence type="predicted"/>
<dbReference type="PANTHER" id="PTHR23530:SF1">
    <property type="entry name" value="PERMEASE, MAJOR FACILITATOR SUPERFAMILY-RELATED"/>
    <property type="match status" value="1"/>
</dbReference>
<dbReference type="InterPro" id="IPR036259">
    <property type="entry name" value="MFS_trans_sf"/>
</dbReference>
<organism evidence="3 4">
    <name type="scientific">Paractinoplanes hotanensis</name>
    <dbReference type="NCBI Taxonomy" id="2906497"/>
    <lineage>
        <taxon>Bacteria</taxon>
        <taxon>Bacillati</taxon>
        <taxon>Actinomycetota</taxon>
        <taxon>Actinomycetes</taxon>
        <taxon>Micromonosporales</taxon>
        <taxon>Micromonosporaceae</taxon>
        <taxon>Paractinoplanes</taxon>
    </lineage>
</organism>
<feature type="compositionally biased region" description="Low complexity" evidence="1">
    <location>
        <begin position="177"/>
        <end position="202"/>
    </location>
</feature>
<dbReference type="Pfam" id="PF07690">
    <property type="entry name" value="MFS_1"/>
    <property type="match status" value="1"/>
</dbReference>
<dbReference type="Gene3D" id="1.20.1250.20">
    <property type="entry name" value="MFS general substrate transporter like domains"/>
    <property type="match status" value="1"/>
</dbReference>
<feature type="transmembrane region" description="Helical" evidence="2">
    <location>
        <begin position="340"/>
        <end position="361"/>
    </location>
</feature>
<evidence type="ECO:0000256" key="2">
    <source>
        <dbReference type="SAM" id="Phobius"/>
    </source>
</evidence>
<comment type="caution">
    <text evidence="3">The sequence shown here is derived from an EMBL/GenBank/DDBJ whole genome shotgun (WGS) entry which is preliminary data.</text>
</comment>
<reference evidence="3 4" key="1">
    <citation type="submission" date="2022-06" db="EMBL/GenBank/DDBJ databases">
        <title>Actinoplanes abujensis sp. nov., isolated from Nigerian arid soil.</title>
        <authorList>
            <person name="Ding P."/>
        </authorList>
    </citation>
    <scope>NUCLEOTIDE SEQUENCE [LARGE SCALE GENOMIC DNA]</scope>
    <source>
        <strain evidence="4">TRM88002</strain>
    </source>
</reference>
<protein>
    <submittedName>
        <fullName evidence="3">MFS transporter</fullName>
    </submittedName>
</protein>
<keyword evidence="2" id="KW-1133">Transmembrane helix</keyword>
<name>A0ABT0Y390_9ACTN</name>
<feature type="transmembrane region" description="Helical" evidence="2">
    <location>
        <begin position="145"/>
        <end position="167"/>
    </location>
</feature>
<feature type="transmembrane region" description="Helical" evidence="2">
    <location>
        <begin position="26"/>
        <end position="46"/>
    </location>
</feature>
<dbReference type="InterPro" id="IPR053160">
    <property type="entry name" value="MFS_DHA3_Transporter"/>
</dbReference>
<feature type="region of interest" description="Disordered" evidence="1">
    <location>
        <begin position="171"/>
        <end position="206"/>
    </location>
</feature>